<evidence type="ECO:0000256" key="1">
    <source>
        <dbReference type="SAM" id="MobiDB-lite"/>
    </source>
</evidence>
<name>A0ABU8NFM1_9SPHI</name>
<dbReference type="Proteomes" id="UP001378956">
    <property type="component" value="Unassembled WGS sequence"/>
</dbReference>
<dbReference type="InterPro" id="IPR013096">
    <property type="entry name" value="Cupin_2"/>
</dbReference>
<evidence type="ECO:0000313" key="4">
    <source>
        <dbReference type="Proteomes" id="UP001378956"/>
    </source>
</evidence>
<reference evidence="3 4" key="1">
    <citation type="submission" date="2024-03" db="EMBL/GenBank/DDBJ databases">
        <title>Sequence of Lycoming College Course Isolates.</title>
        <authorList>
            <person name="Plotts O."/>
            <person name="Newman J."/>
        </authorList>
    </citation>
    <scope>NUCLEOTIDE SEQUENCE [LARGE SCALE GENOMIC DNA]</scope>
    <source>
        <strain evidence="3 4">CJB-3</strain>
    </source>
</reference>
<dbReference type="RefSeq" id="WP_172663400.1">
    <property type="nucleotide sequence ID" value="NZ_CBFGNQ010000004.1"/>
</dbReference>
<organism evidence="3 4">
    <name type="scientific">Pedobacter panaciterrae</name>
    <dbReference type="NCBI Taxonomy" id="363849"/>
    <lineage>
        <taxon>Bacteria</taxon>
        <taxon>Pseudomonadati</taxon>
        <taxon>Bacteroidota</taxon>
        <taxon>Sphingobacteriia</taxon>
        <taxon>Sphingobacteriales</taxon>
        <taxon>Sphingobacteriaceae</taxon>
        <taxon>Pedobacter</taxon>
    </lineage>
</organism>
<sequence>MKSLTLLNPAQLGQTITEDYSNLPISLVNDHVVRLSIMTQPYYWHFHPNSDESFLGVEGILVIELEDQIIELYPGQLFTIPRNTLHQTRPKAERSVNLTFEHQDMETVKKESDPKSDNS</sequence>
<gene>
    <name evidence="3" type="ORF">WAE58_01385</name>
</gene>
<feature type="compositionally biased region" description="Basic and acidic residues" evidence="1">
    <location>
        <begin position="101"/>
        <end position="119"/>
    </location>
</feature>
<proteinExistence type="predicted"/>
<accession>A0ABU8NFM1</accession>
<protein>
    <submittedName>
        <fullName evidence="3">Cupin domain-containing protein</fullName>
    </submittedName>
</protein>
<dbReference type="InterPro" id="IPR052044">
    <property type="entry name" value="PKS_Associated_Protein"/>
</dbReference>
<dbReference type="Gene3D" id="2.60.120.10">
    <property type="entry name" value="Jelly Rolls"/>
    <property type="match status" value="1"/>
</dbReference>
<dbReference type="SUPFAM" id="SSF51182">
    <property type="entry name" value="RmlC-like cupins"/>
    <property type="match status" value="1"/>
</dbReference>
<dbReference type="InterPro" id="IPR014710">
    <property type="entry name" value="RmlC-like_jellyroll"/>
</dbReference>
<dbReference type="Pfam" id="PF07883">
    <property type="entry name" value="Cupin_2"/>
    <property type="match status" value="1"/>
</dbReference>
<dbReference type="PANTHER" id="PTHR36114:SF1">
    <property type="entry name" value="16.7 KDA PROTEIN IN WHIE LOCUS"/>
    <property type="match status" value="1"/>
</dbReference>
<feature type="domain" description="Cupin type-2" evidence="2">
    <location>
        <begin position="44"/>
        <end position="89"/>
    </location>
</feature>
<comment type="caution">
    <text evidence="3">The sequence shown here is derived from an EMBL/GenBank/DDBJ whole genome shotgun (WGS) entry which is preliminary data.</text>
</comment>
<evidence type="ECO:0000313" key="3">
    <source>
        <dbReference type="EMBL" id="MEJ2901055.1"/>
    </source>
</evidence>
<keyword evidence="4" id="KW-1185">Reference proteome</keyword>
<dbReference type="EMBL" id="JBBEUB010000001">
    <property type="protein sequence ID" value="MEJ2901055.1"/>
    <property type="molecule type" value="Genomic_DNA"/>
</dbReference>
<dbReference type="PANTHER" id="PTHR36114">
    <property type="entry name" value="16.7 KDA PROTEIN IN WHIE LOCUS"/>
    <property type="match status" value="1"/>
</dbReference>
<feature type="region of interest" description="Disordered" evidence="1">
    <location>
        <begin position="100"/>
        <end position="119"/>
    </location>
</feature>
<dbReference type="InterPro" id="IPR011051">
    <property type="entry name" value="RmlC_Cupin_sf"/>
</dbReference>
<evidence type="ECO:0000259" key="2">
    <source>
        <dbReference type="Pfam" id="PF07883"/>
    </source>
</evidence>